<reference evidence="2" key="1">
    <citation type="submission" date="2016-10" db="EMBL/GenBank/DDBJ databases">
        <authorList>
            <person name="Varghese N."/>
            <person name="Submissions S."/>
        </authorList>
    </citation>
    <scope>NUCLEOTIDE SEQUENCE [LARGE SCALE GENOMIC DNA]</scope>
    <source>
        <strain evidence="2">DSM 18609</strain>
    </source>
</reference>
<dbReference type="AlphaFoldDB" id="A0A1G6NF49"/>
<sequence length="194" mass="22696">MNFFKKLFSAKSEKNQNETDQETPFKEIVSTEYFDERYDEDFIKPEMLEGCLKMIEGFAVANKLDRKVESPINHPLNLDQAVEDGFGFELYCKALNLGKTDSAMMLAYAFSDFLIKRYGFKLFHDKKPEYPLRGMTLKYDREGMLLSLYPFEYAVKVLNYEARFEDLVIRLESNLKSLPEVDDVLKQFLNPNKG</sequence>
<proteinExistence type="predicted"/>
<evidence type="ECO:0000313" key="2">
    <source>
        <dbReference type="Proteomes" id="UP000199455"/>
    </source>
</evidence>
<evidence type="ECO:0000313" key="1">
    <source>
        <dbReference type="EMBL" id="SDC66490.1"/>
    </source>
</evidence>
<dbReference type="RefSeq" id="WP_090766315.1">
    <property type="nucleotide sequence ID" value="NZ_FMZH01000002.1"/>
</dbReference>
<organism evidence="1 2">
    <name type="scientific">Pedobacter soli</name>
    <dbReference type="NCBI Taxonomy" id="390242"/>
    <lineage>
        <taxon>Bacteria</taxon>
        <taxon>Pseudomonadati</taxon>
        <taxon>Bacteroidota</taxon>
        <taxon>Sphingobacteriia</taxon>
        <taxon>Sphingobacteriales</taxon>
        <taxon>Sphingobacteriaceae</taxon>
        <taxon>Pedobacter</taxon>
    </lineage>
</organism>
<name>A0A1G6NF49_9SPHI</name>
<dbReference type="Proteomes" id="UP000199455">
    <property type="component" value="Unassembled WGS sequence"/>
</dbReference>
<protein>
    <submittedName>
        <fullName evidence="1">Uncharacterized protein</fullName>
    </submittedName>
</protein>
<accession>A0A1G6NF49</accession>
<dbReference type="STRING" id="390242.SAMN04488024_102659"/>
<dbReference type="EMBL" id="FMZH01000002">
    <property type="protein sequence ID" value="SDC66490.1"/>
    <property type="molecule type" value="Genomic_DNA"/>
</dbReference>
<keyword evidence="2" id="KW-1185">Reference proteome</keyword>
<gene>
    <name evidence="1" type="ORF">SAMN04488024_102659</name>
</gene>